<proteinExistence type="predicted"/>
<sequence>MRHGVVPLLTKPTQKTTVTGYKSSLIGVEYRTPRVVFDGGRDHRVSLDSYRPPQAGQPPDNKVLSRHSSPASMGAWS</sequence>
<evidence type="ECO:0000313" key="2">
    <source>
        <dbReference type="EMBL" id="CEK78040.1"/>
    </source>
</evidence>
<dbReference type="AlphaFoldDB" id="A0A0B7ADM1"/>
<dbReference type="EMBL" id="HACG01031175">
    <property type="protein sequence ID" value="CEK78040.1"/>
    <property type="molecule type" value="Transcribed_RNA"/>
</dbReference>
<organism evidence="2">
    <name type="scientific">Arion vulgaris</name>
    <dbReference type="NCBI Taxonomy" id="1028688"/>
    <lineage>
        <taxon>Eukaryota</taxon>
        <taxon>Metazoa</taxon>
        <taxon>Spiralia</taxon>
        <taxon>Lophotrochozoa</taxon>
        <taxon>Mollusca</taxon>
        <taxon>Gastropoda</taxon>
        <taxon>Heterobranchia</taxon>
        <taxon>Euthyneura</taxon>
        <taxon>Panpulmonata</taxon>
        <taxon>Eupulmonata</taxon>
        <taxon>Stylommatophora</taxon>
        <taxon>Helicina</taxon>
        <taxon>Arionoidea</taxon>
        <taxon>Arionidae</taxon>
        <taxon>Arion</taxon>
    </lineage>
</organism>
<feature type="region of interest" description="Disordered" evidence="1">
    <location>
        <begin position="41"/>
        <end position="77"/>
    </location>
</feature>
<protein>
    <submittedName>
        <fullName evidence="2">Uncharacterized protein</fullName>
    </submittedName>
</protein>
<name>A0A0B7ADM1_9EUPU</name>
<evidence type="ECO:0000256" key="1">
    <source>
        <dbReference type="SAM" id="MobiDB-lite"/>
    </source>
</evidence>
<reference evidence="2" key="1">
    <citation type="submission" date="2014-12" db="EMBL/GenBank/DDBJ databases">
        <title>Insight into the proteome of Arion vulgaris.</title>
        <authorList>
            <person name="Aradska J."/>
            <person name="Bulat T."/>
            <person name="Smidak R."/>
            <person name="Sarate P."/>
            <person name="Gangsoo J."/>
            <person name="Sialana F."/>
            <person name="Bilban M."/>
            <person name="Lubec G."/>
        </authorList>
    </citation>
    <scope>NUCLEOTIDE SEQUENCE</scope>
    <source>
        <tissue evidence="2">Skin</tissue>
    </source>
</reference>
<gene>
    <name evidence="2" type="primary">ORF107977</name>
</gene>
<accession>A0A0B7ADM1</accession>